<dbReference type="InterPro" id="IPR043768">
    <property type="entry name" value="DUF5714"/>
</dbReference>
<dbReference type="Proteomes" id="UP000198528">
    <property type="component" value="Unassembled WGS sequence"/>
</dbReference>
<reference evidence="3" key="1">
    <citation type="submission" date="2016-10" db="EMBL/GenBank/DDBJ databases">
        <authorList>
            <person name="Varghese N."/>
            <person name="Submissions S."/>
        </authorList>
    </citation>
    <scope>NUCLEOTIDE SEQUENCE [LARGE SCALE GENOMIC DNA]</scope>
    <source>
        <strain evidence="3">DSM 22619</strain>
    </source>
</reference>
<gene>
    <name evidence="2" type="ORF">SAMN04487824_10644</name>
</gene>
<name>A0A1G6K023_9ACTN</name>
<evidence type="ECO:0000259" key="1">
    <source>
        <dbReference type="Pfam" id="PF18978"/>
    </source>
</evidence>
<accession>A0A1G6K023</accession>
<dbReference type="AlphaFoldDB" id="A0A1G6K023"/>
<evidence type="ECO:0000313" key="3">
    <source>
        <dbReference type="Proteomes" id="UP000198528"/>
    </source>
</evidence>
<sequence length="90" mass="10086">MECQICHRDFQTNARCVEGHFVCNECHTRGMDAIVGVCLSNTSRNPMEMLEELTSPPFCHMHGPEHHTIVGAALLTAYRNAGERLTCPTR</sequence>
<protein>
    <recommendedName>
        <fullName evidence="1">DUF5714 domain-containing protein</fullName>
    </recommendedName>
</protein>
<keyword evidence="3" id="KW-1185">Reference proteome</keyword>
<dbReference type="EMBL" id="FMZL01000006">
    <property type="protein sequence ID" value="SDC24317.1"/>
    <property type="molecule type" value="Genomic_DNA"/>
</dbReference>
<organism evidence="2 3">
    <name type="scientific">Parafannyhessea umbonata</name>
    <dbReference type="NCBI Taxonomy" id="604330"/>
    <lineage>
        <taxon>Bacteria</taxon>
        <taxon>Bacillati</taxon>
        <taxon>Actinomycetota</taxon>
        <taxon>Coriobacteriia</taxon>
        <taxon>Coriobacteriales</taxon>
        <taxon>Atopobiaceae</taxon>
        <taxon>Parafannyhessea</taxon>
    </lineage>
</organism>
<proteinExistence type="predicted"/>
<feature type="domain" description="DUF5714" evidence="1">
    <location>
        <begin position="34"/>
        <end position="85"/>
    </location>
</feature>
<dbReference type="Pfam" id="PF18978">
    <property type="entry name" value="DUF5714"/>
    <property type="match status" value="1"/>
</dbReference>
<evidence type="ECO:0000313" key="2">
    <source>
        <dbReference type="EMBL" id="SDC24317.1"/>
    </source>
</evidence>